<dbReference type="Gene3D" id="2.170.120.12">
    <property type="entry name" value="DNA-directed RNA polymerase, insert domain"/>
    <property type="match status" value="1"/>
</dbReference>
<dbReference type="Gene3D" id="3.30.1360.10">
    <property type="entry name" value="RNA polymerase, RBP11-like subunit"/>
    <property type="match status" value="1"/>
</dbReference>
<evidence type="ECO:0000259" key="12">
    <source>
        <dbReference type="SMART" id="SM00662"/>
    </source>
</evidence>
<dbReference type="GO" id="GO:0000428">
    <property type="term" value="C:DNA-directed RNA polymerase complex"/>
    <property type="evidence" value="ECO:0007669"/>
    <property type="project" value="UniProtKB-KW"/>
</dbReference>
<proteinExistence type="inferred from homology"/>
<feature type="region of interest" description="Alpha C-terminal domain (alpha-CTD)" evidence="11">
    <location>
        <begin position="236"/>
        <end position="301"/>
    </location>
</feature>
<organism evidence="13 14">
    <name type="scientific">Candidatus Collierbacteria bacterium RIFOXYB1_FULL_49_13</name>
    <dbReference type="NCBI Taxonomy" id="1817728"/>
    <lineage>
        <taxon>Bacteria</taxon>
        <taxon>Candidatus Collieribacteriota</taxon>
    </lineage>
</organism>
<comment type="domain">
    <text evidence="11">The N-terminal domain is essential for RNAP assembly and basal transcription, whereas the C-terminal domain is involved in interaction with transcriptional regulators and with upstream promoter elements.</text>
</comment>
<keyword evidence="4 11" id="KW-0240">DNA-directed RNA polymerase</keyword>
<sequence length="301" mass="32424">MKQPSFTINVAKQDGNTAQVHIEPLEKGFGHTLGNALRRIMLTDLPGAAASHVQIDGVNHQFTTLGGLQQNIVDFILNLKQVRFQLEGDQPIAVKLNKKGQGEITAADFDCPTGVKVTNPEHVLGSLTSDKSKFNAVITVAPGTGYAPAEEHATKEIGVIPLDASFSPVIHAAYTVEATRVGRRTDLDKIIFDIETDGSITAQAAIEESARILLAYLNQIIDPVIAEVPAAVISTNPLLDQSVEELELPTRITNALKKGGFKKLSDFSVATKSDLMKVKNLGEKTVNEIIDSLKNKGIKVE</sequence>
<evidence type="ECO:0000256" key="9">
    <source>
        <dbReference type="ARBA" id="ARBA00033070"/>
    </source>
</evidence>
<evidence type="ECO:0000256" key="7">
    <source>
        <dbReference type="ARBA" id="ARBA00023163"/>
    </source>
</evidence>
<keyword evidence="6 11" id="KW-0548">Nucleotidyltransferase</keyword>
<dbReference type="NCBIfam" id="NF003519">
    <property type="entry name" value="PRK05182.2-5"/>
    <property type="match status" value="1"/>
</dbReference>
<dbReference type="GO" id="GO:0003899">
    <property type="term" value="F:DNA-directed RNA polymerase activity"/>
    <property type="evidence" value="ECO:0007669"/>
    <property type="project" value="UniProtKB-UniRule"/>
</dbReference>
<dbReference type="SUPFAM" id="SSF56553">
    <property type="entry name" value="Insert subdomain of RNA polymerase alpha subunit"/>
    <property type="match status" value="1"/>
</dbReference>
<dbReference type="NCBIfam" id="TIGR02027">
    <property type="entry name" value="rpoA"/>
    <property type="match status" value="1"/>
</dbReference>
<dbReference type="FunFam" id="2.170.120.12:FF:000001">
    <property type="entry name" value="DNA-directed RNA polymerase subunit alpha"/>
    <property type="match status" value="1"/>
</dbReference>
<dbReference type="SMART" id="SM00662">
    <property type="entry name" value="RPOLD"/>
    <property type="match status" value="1"/>
</dbReference>
<dbReference type="SUPFAM" id="SSF47789">
    <property type="entry name" value="C-terminal domain of RNA polymerase alpha subunit"/>
    <property type="match status" value="1"/>
</dbReference>
<feature type="domain" description="DNA-directed RNA polymerase RpoA/D/Rpb3-type" evidence="12">
    <location>
        <begin position="17"/>
        <end position="223"/>
    </location>
</feature>
<dbReference type="InterPro" id="IPR011263">
    <property type="entry name" value="DNA-dir_RNA_pol_RpoA/D/Rpb3"/>
</dbReference>
<dbReference type="CDD" id="cd06928">
    <property type="entry name" value="RNAP_alpha_NTD"/>
    <property type="match status" value="1"/>
</dbReference>
<evidence type="ECO:0000256" key="4">
    <source>
        <dbReference type="ARBA" id="ARBA00022478"/>
    </source>
</evidence>
<dbReference type="Pfam" id="PF01000">
    <property type="entry name" value="RNA_pol_A_bac"/>
    <property type="match status" value="1"/>
</dbReference>
<dbReference type="Proteomes" id="UP000176682">
    <property type="component" value="Unassembled WGS sequence"/>
</dbReference>
<evidence type="ECO:0000256" key="5">
    <source>
        <dbReference type="ARBA" id="ARBA00022679"/>
    </source>
</evidence>
<comment type="caution">
    <text evidence="13">The sequence shown here is derived from an EMBL/GenBank/DDBJ whole genome shotgun (WGS) entry which is preliminary data.</text>
</comment>
<evidence type="ECO:0000256" key="3">
    <source>
        <dbReference type="ARBA" id="ARBA00015972"/>
    </source>
</evidence>
<dbReference type="Pfam" id="PF03118">
    <property type="entry name" value="RNA_pol_A_CTD"/>
    <property type="match status" value="1"/>
</dbReference>
<dbReference type="EC" id="2.7.7.6" evidence="2 11"/>
<dbReference type="Gene3D" id="1.10.150.20">
    <property type="entry name" value="5' to 3' exonuclease, C-terminal subdomain"/>
    <property type="match status" value="1"/>
</dbReference>
<dbReference type="InterPro" id="IPR036643">
    <property type="entry name" value="RNApol_insert_sf"/>
</dbReference>
<evidence type="ECO:0000256" key="8">
    <source>
        <dbReference type="ARBA" id="ARBA00032524"/>
    </source>
</evidence>
<dbReference type="EMBL" id="MFAM01000026">
    <property type="protein sequence ID" value="OGD79113.1"/>
    <property type="molecule type" value="Genomic_DNA"/>
</dbReference>
<dbReference type="Pfam" id="PF01193">
    <property type="entry name" value="RNA_pol_L"/>
    <property type="match status" value="1"/>
</dbReference>
<evidence type="ECO:0000256" key="11">
    <source>
        <dbReference type="HAMAP-Rule" id="MF_00059"/>
    </source>
</evidence>
<dbReference type="GO" id="GO:0046983">
    <property type="term" value="F:protein dimerization activity"/>
    <property type="evidence" value="ECO:0007669"/>
    <property type="project" value="InterPro"/>
</dbReference>
<protein>
    <recommendedName>
        <fullName evidence="3 11">DNA-directed RNA polymerase subunit alpha</fullName>
        <shortName evidence="11">RNAP subunit alpha</shortName>
        <ecNumber evidence="2 11">2.7.7.6</ecNumber>
    </recommendedName>
    <alternativeName>
        <fullName evidence="9 11">RNA polymerase subunit alpha</fullName>
    </alternativeName>
    <alternativeName>
        <fullName evidence="8 11">Transcriptase subunit alpha</fullName>
    </alternativeName>
</protein>
<dbReference type="GO" id="GO:0005737">
    <property type="term" value="C:cytoplasm"/>
    <property type="evidence" value="ECO:0007669"/>
    <property type="project" value="UniProtKB-ARBA"/>
</dbReference>
<reference evidence="13 14" key="1">
    <citation type="journal article" date="2016" name="Nat. Commun.">
        <title>Thousands of microbial genomes shed light on interconnected biogeochemical processes in an aquifer system.</title>
        <authorList>
            <person name="Anantharaman K."/>
            <person name="Brown C.T."/>
            <person name="Hug L.A."/>
            <person name="Sharon I."/>
            <person name="Castelle C.J."/>
            <person name="Probst A.J."/>
            <person name="Thomas B.C."/>
            <person name="Singh A."/>
            <person name="Wilkins M.J."/>
            <person name="Karaoz U."/>
            <person name="Brodie E.L."/>
            <person name="Williams K.H."/>
            <person name="Hubbard S.S."/>
            <person name="Banfield J.F."/>
        </authorList>
    </citation>
    <scope>NUCLEOTIDE SEQUENCE [LARGE SCALE GENOMIC DNA]</scope>
</reference>
<accession>A0A1F5FHM6</accession>
<dbReference type="InterPro" id="IPR011260">
    <property type="entry name" value="RNAP_asu_C"/>
</dbReference>
<evidence type="ECO:0000256" key="6">
    <source>
        <dbReference type="ARBA" id="ARBA00022695"/>
    </source>
</evidence>
<name>A0A1F5FHM6_9BACT</name>
<evidence type="ECO:0000256" key="2">
    <source>
        <dbReference type="ARBA" id="ARBA00012418"/>
    </source>
</evidence>
<dbReference type="AlphaFoldDB" id="A0A1F5FHM6"/>
<keyword evidence="7 11" id="KW-0804">Transcription</keyword>
<gene>
    <name evidence="11" type="primary">rpoA</name>
    <name evidence="13" type="ORF">A2368_00930</name>
</gene>
<comment type="catalytic activity">
    <reaction evidence="10 11">
        <text>RNA(n) + a ribonucleoside 5'-triphosphate = RNA(n+1) + diphosphate</text>
        <dbReference type="Rhea" id="RHEA:21248"/>
        <dbReference type="Rhea" id="RHEA-COMP:14527"/>
        <dbReference type="Rhea" id="RHEA-COMP:17342"/>
        <dbReference type="ChEBI" id="CHEBI:33019"/>
        <dbReference type="ChEBI" id="CHEBI:61557"/>
        <dbReference type="ChEBI" id="CHEBI:140395"/>
        <dbReference type="EC" id="2.7.7.6"/>
    </reaction>
</comment>
<dbReference type="SUPFAM" id="SSF55257">
    <property type="entry name" value="RBP11-like subunits of RNA polymerase"/>
    <property type="match status" value="1"/>
</dbReference>
<comment type="function">
    <text evidence="11">DNA-dependent RNA polymerase catalyzes the transcription of DNA into RNA using the four ribonucleoside triphosphates as substrates.</text>
</comment>
<dbReference type="InterPro" id="IPR011773">
    <property type="entry name" value="DNA-dir_RpoA"/>
</dbReference>
<dbReference type="GO" id="GO:0006351">
    <property type="term" value="P:DNA-templated transcription"/>
    <property type="evidence" value="ECO:0007669"/>
    <property type="project" value="UniProtKB-UniRule"/>
</dbReference>
<keyword evidence="5 11" id="KW-0808">Transferase</keyword>
<feature type="region of interest" description="Alpha N-terminal domain (alpha-NTD)" evidence="11">
    <location>
        <begin position="1"/>
        <end position="226"/>
    </location>
</feature>
<comment type="similarity">
    <text evidence="1 11">Belongs to the RNA polymerase alpha chain family.</text>
</comment>
<dbReference type="HAMAP" id="MF_00059">
    <property type="entry name" value="RNApol_bact_RpoA"/>
    <property type="match status" value="1"/>
</dbReference>
<dbReference type="InterPro" id="IPR011262">
    <property type="entry name" value="DNA-dir_RNA_pol_insert"/>
</dbReference>
<comment type="subunit">
    <text evidence="11">Homodimer. The RNAP catalytic core consists of 2 alpha, 1 beta, 1 beta' and 1 omega subunit. When a sigma factor is associated with the core the holoenzyme is formed, which can initiate transcription.</text>
</comment>
<evidence type="ECO:0000256" key="1">
    <source>
        <dbReference type="ARBA" id="ARBA00007123"/>
    </source>
</evidence>
<evidence type="ECO:0000256" key="10">
    <source>
        <dbReference type="ARBA" id="ARBA00048552"/>
    </source>
</evidence>
<dbReference type="GO" id="GO:0003677">
    <property type="term" value="F:DNA binding"/>
    <property type="evidence" value="ECO:0007669"/>
    <property type="project" value="UniProtKB-UniRule"/>
</dbReference>
<evidence type="ECO:0000313" key="13">
    <source>
        <dbReference type="EMBL" id="OGD79113.1"/>
    </source>
</evidence>
<evidence type="ECO:0000313" key="14">
    <source>
        <dbReference type="Proteomes" id="UP000176682"/>
    </source>
</evidence>
<dbReference type="InterPro" id="IPR036603">
    <property type="entry name" value="RBP11-like"/>
</dbReference>